<sequence length="344" mass="38918">MPYNPLKDKIFVAIGDPTIEKRMVSNEAVAALKKAVDNHTFDGYNSPYDPSDVIMGSGGSDALKLILTSLADEGDNVLLSKPDFDYYKNMVLNPHKIQYHEYVIDLEKREINLSSVEHQINSRTKAILLTNPHNPTGISFSKENLEGLLAIAEKYKLPIISDEIYQKVVYNAPFYPLAQLNPKVPIVVCDGLSKRVHVPGWRLGWSVIYDSYEILGPSALVQGALPDILNNTPQSYYDNIKHKIRANVDMVYNKLSAVHGLKPYKPDGAMYMLIRVDEKVTGVNDTQFCRSLIKEQSLYLLPGVFFSAPGHIRMLVSRTYYETEEAVLRLTEYMQKFHTNNSKK</sequence>
<dbReference type="WBParaSite" id="jg15727">
    <property type="protein sequence ID" value="jg15727"/>
    <property type="gene ID" value="jg15727"/>
</dbReference>
<evidence type="ECO:0000313" key="3">
    <source>
        <dbReference type="WBParaSite" id="jg15727"/>
    </source>
</evidence>
<keyword evidence="2" id="KW-1185">Reference proteome</keyword>
<protein>
    <submittedName>
        <fullName evidence="3">Aminotransferase class I/classII domain-containing protein</fullName>
    </submittedName>
</protein>
<organism evidence="2 3">
    <name type="scientific">Ditylenchus dipsaci</name>
    <dbReference type="NCBI Taxonomy" id="166011"/>
    <lineage>
        <taxon>Eukaryota</taxon>
        <taxon>Metazoa</taxon>
        <taxon>Ecdysozoa</taxon>
        <taxon>Nematoda</taxon>
        <taxon>Chromadorea</taxon>
        <taxon>Rhabditida</taxon>
        <taxon>Tylenchina</taxon>
        <taxon>Tylenchomorpha</taxon>
        <taxon>Sphaerularioidea</taxon>
        <taxon>Anguinidae</taxon>
        <taxon>Anguininae</taxon>
        <taxon>Ditylenchus</taxon>
    </lineage>
</organism>
<dbReference type="Proteomes" id="UP000887574">
    <property type="component" value="Unplaced"/>
</dbReference>
<dbReference type="PANTHER" id="PTHR45744:SF2">
    <property type="entry name" value="TYROSINE AMINOTRANSFERASE"/>
    <property type="match status" value="1"/>
</dbReference>
<dbReference type="Gene3D" id="3.40.640.10">
    <property type="entry name" value="Type I PLP-dependent aspartate aminotransferase-like (Major domain)"/>
    <property type="match status" value="1"/>
</dbReference>
<dbReference type="PRINTS" id="PR00753">
    <property type="entry name" value="ACCSYNTHASE"/>
</dbReference>
<accession>A0A915D5W5</accession>
<dbReference type="CDD" id="cd00609">
    <property type="entry name" value="AAT_like"/>
    <property type="match status" value="1"/>
</dbReference>
<dbReference type="InterPro" id="IPR015424">
    <property type="entry name" value="PyrdxlP-dep_Trfase"/>
</dbReference>
<dbReference type="GO" id="GO:0006559">
    <property type="term" value="P:L-phenylalanine catabolic process"/>
    <property type="evidence" value="ECO:0007669"/>
    <property type="project" value="TreeGrafter"/>
</dbReference>
<dbReference type="InterPro" id="IPR004839">
    <property type="entry name" value="Aminotransferase_I/II_large"/>
</dbReference>
<evidence type="ECO:0000313" key="2">
    <source>
        <dbReference type="Proteomes" id="UP000887574"/>
    </source>
</evidence>
<reference evidence="3" key="1">
    <citation type="submission" date="2022-11" db="UniProtKB">
        <authorList>
            <consortium name="WormBaseParasite"/>
        </authorList>
    </citation>
    <scope>IDENTIFICATION</scope>
</reference>
<dbReference type="Pfam" id="PF00155">
    <property type="entry name" value="Aminotran_1_2"/>
    <property type="match status" value="1"/>
</dbReference>
<dbReference type="AlphaFoldDB" id="A0A915D5W5"/>
<proteinExistence type="predicted"/>
<dbReference type="GO" id="GO:0004838">
    <property type="term" value="F:L-tyrosine-2-oxoglutarate transaminase activity"/>
    <property type="evidence" value="ECO:0007669"/>
    <property type="project" value="TreeGrafter"/>
</dbReference>
<feature type="domain" description="Aminotransferase class I/classII large" evidence="1">
    <location>
        <begin position="25"/>
        <end position="328"/>
    </location>
</feature>
<dbReference type="GO" id="GO:0030170">
    <property type="term" value="F:pyridoxal phosphate binding"/>
    <property type="evidence" value="ECO:0007669"/>
    <property type="project" value="InterPro"/>
</dbReference>
<dbReference type="Gene3D" id="3.90.1150.10">
    <property type="entry name" value="Aspartate Aminotransferase, domain 1"/>
    <property type="match status" value="1"/>
</dbReference>
<dbReference type="PANTHER" id="PTHR45744">
    <property type="entry name" value="TYROSINE AMINOTRANSFERASE"/>
    <property type="match status" value="1"/>
</dbReference>
<dbReference type="SUPFAM" id="SSF53383">
    <property type="entry name" value="PLP-dependent transferases"/>
    <property type="match status" value="1"/>
</dbReference>
<evidence type="ECO:0000259" key="1">
    <source>
        <dbReference type="Pfam" id="PF00155"/>
    </source>
</evidence>
<dbReference type="InterPro" id="IPR015422">
    <property type="entry name" value="PyrdxlP-dep_Trfase_small"/>
</dbReference>
<name>A0A915D5W5_9BILA</name>
<dbReference type="InterPro" id="IPR015421">
    <property type="entry name" value="PyrdxlP-dep_Trfase_major"/>
</dbReference>
<dbReference type="GO" id="GO:0006572">
    <property type="term" value="P:L-tyrosine catabolic process"/>
    <property type="evidence" value="ECO:0007669"/>
    <property type="project" value="TreeGrafter"/>
</dbReference>